<dbReference type="GO" id="GO:0008803">
    <property type="term" value="F:bis(5'-nucleosyl)-tetraphosphatase (symmetrical) activity"/>
    <property type="evidence" value="ECO:0007669"/>
    <property type="project" value="TreeGrafter"/>
</dbReference>
<organism evidence="2 3">
    <name type="scientific">Rhizobium straminoryzae</name>
    <dbReference type="NCBI Taxonomy" id="1387186"/>
    <lineage>
        <taxon>Bacteria</taxon>
        <taxon>Pseudomonadati</taxon>
        <taxon>Pseudomonadota</taxon>
        <taxon>Alphaproteobacteria</taxon>
        <taxon>Hyphomicrobiales</taxon>
        <taxon>Rhizobiaceae</taxon>
        <taxon>Rhizobium/Agrobacterium group</taxon>
        <taxon>Rhizobium</taxon>
    </lineage>
</organism>
<dbReference type="SUPFAM" id="SSF56300">
    <property type="entry name" value="Metallo-dependent phosphatases"/>
    <property type="match status" value="1"/>
</dbReference>
<dbReference type="GO" id="GO:0016791">
    <property type="term" value="F:phosphatase activity"/>
    <property type="evidence" value="ECO:0007669"/>
    <property type="project" value="TreeGrafter"/>
</dbReference>
<protein>
    <submittedName>
        <fullName evidence="2">Serine/threonine protein phosphatase</fullName>
    </submittedName>
</protein>
<keyword evidence="3" id="KW-1185">Reference proteome</keyword>
<dbReference type="InterPro" id="IPR004843">
    <property type="entry name" value="Calcineurin-like_PHP"/>
</dbReference>
<name>A0A549TBD9_9HYPH</name>
<proteinExistence type="predicted"/>
<dbReference type="EMBL" id="VJMG01000023">
    <property type="protein sequence ID" value="TRL39186.1"/>
    <property type="molecule type" value="Genomic_DNA"/>
</dbReference>
<sequence length="271" mass="30492">MRNGRCRLTSLKQLLDWLRGKRVHASPLASRQRLDLGEQPPAYAIYAIGDIHGCIRELIEAEHRIMSDIEASGVPGLVVLLGDYIDRGPDSAAVLNHLSRPSPQGLRRLALCGNHDEMFLRFLTDPRNAATWLEFGGRETLMSYGVNIELFQKRDRIDFTALRQLLDEAIPLSHIDFIRKMPSSLKLGSYVFTHAGIRPGIPLEEQTDEDLLWIREPFLSRGPELPLTVVHGHTPVPEPEFKPGRIAIDTCAYATGRLCVLKIYQEDAVLL</sequence>
<accession>A0A549TBD9</accession>
<evidence type="ECO:0000313" key="2">
    <source>
        <dbReference type="EMBL" id="TRL39186.1"/>
    </source>
</evidence>
<dbReference type="AlphaFoldDB" id="A0A549TBD9"/>
<dbReference type="Gene3D" id="3.60.21.10">
    <property type="match status" value="1"/>
</dbReference>
<dbReference type="GO" id="GO:0005737">
    <property type="term" value="C:cytoplasm"/>
    <property type="evidence" value="ECO:0007669"/>
    <property type="project" value="TreeGrafter"/>
</dbReference>
<dbReference type="GO" id="GO:0110154">
    <property type="term" value="P:RNA decapping"/>
    <property type="evidence" value="ECO:0007669"/>
    <property type="project" value="TreeGrafter"/>
</dbReference>
<evidence type="ECO:0000259" key="1">
    <source>
        <dbReference type="Pfam" id="PF00149"/>
    </source>
</evidence>
<dbReference type="PANTHER" id="PTHR42850">
    <property type="entry name" value="METALLOPHOSPHOESTERASE"/>
    <property type="match status" value="1"/>
</dbReference>
<dbReference type="InterPro" id="IPR029052">
    <property type="entry name" value="Metallo-depent_PP-like"/>
</dbReference>
<dbReference type="InterPro" id="IPR050126">
    <property type="entry name" value="Ap4A_hydrolase"/>
</dbReference>
<dbReference type="Proteomes" id="UP000316801">
    <property type="component" value="Unassembled WGS sequence"/>
</dbReference>
<evidence type="ECO:0000313" key="3">
    <source>
        <dbReference type="Proteomes" id="UP000316801"/>
    </source>
</evidence>
<gene>
    <name evidence="2" type="ORF">FNA46_10390</name>
</gene>
<comment type="caution">
    <text evidence="2">The sequence shown here is derived from an EMBL/GenBank/DDBJ whole genome shotgun (WGS) entry which is preliminary data.</text>
</comment>
<dbReference type="PANTHER" id="PTHR42850:SF4">
    <property type="entry name" value="ZINC-DEPENDENT ENDOPOLYPHOSPHATASE"/>
    <property type="match status" value="1"/>
</dbReference>
<reference evidence="2 3" key="1">
    <citation type="submission" date="2019-07" db="EMBL/GenBank/DDBJ databases">
        <title>Ln-dependent methylotrophs.</title>
        <authorList>
            <person name="Tani A."/>
        </authorList>
    </citation>
    <scope>NUCLEOTIDE SEQUENCE [LARGE SCALE GENOMIC DNA]</scope>
    <source>
        <strain evidence="2 3">SM12</strain>
    </source>
</reference>
<dbReference type="CDD" id="cd00144">
    <property type="entry name" value="MPP_PPP_family"/>
    <property type="match status" value="1"/>
</dbReference>
<dbReference type="Pfam" id="PF00149">
    <property type="entry name" value="Metallophos"/>
    <property type="match status" value="1"/>
</dbReference>
<feature type="domain" description="Calcineurin-like phosphoesterase" evidence="1">
    <location>
        <begin position="45"/>
        <end position="262"/>
    </location>
</feature>